<evidence type="ECO:0000259" key="3">
    <source>
        <dbReference type="SMART" id="SM01324"/>
    </source>
</evidence>
<dbReference type="SMART" id="SM01324">
    <property type="entry name" value="YARHG"/>
    <property type="match status" value="1"/>
</dbReference>
<evidence type="ECO:0000313" key="5">
    <source>
        <dbReference type="Proteomes" id="UP000301475"/>
    </source>
</evidence>
<dbReference type="InterPro" id="IPR025582">
    <property type="entry name" value="YARHG_dom"/>
</dbReference>
<keyword evidence="5" id="KW-1185">Reference proteome</keyword>
<dbReference type="PROSITE" id="PS51257">
    <property type="entry name" value="PROKAR_LIPOPROTEIN"/>
    <property type="match status" value="1"/>
</dbReference>
<dbReference type="Proteomes" id="UP000301475">
    <property type="component" value="Chromosome"/>
</dbReference>
<dbReference type="OrthoDB" id="1815571at2"/>
<dbReference type="EMBL" id="CP039381">
    <property type="protein sequence ID" value="QCT06111.1"/>
    <property type="molecule type" value="Genomic_DNA"/>
</dbReference>
<dbReference type="InterPro" id="IPR038434">
    <property type="entry name" value="YARHG_sf"/>
</dbReference>
<feature type="signal peptide" evidence="2">
    <location>
        <begin position="1"/>
        <end position="23"/>
    </location>
</feature>
<dbReference type="RefSeq" id="WP_138156204.1">
    <property type="nucleotide sequence ID" value="NZ_CP039381.1"/>
</dbReference>
<evidence type="ECO:0000256" key="2">
    <source>
        <dbReference type="SAM" id="SignalP"/>
    </source>
</evidence>
<proteinExistence type="predicted"/>
<evidence type="ECO:0000256" key="1">
    <source>
        <dbReference type="SAM" id="MobiDB-lite"/>
    </source>
</evidence>
<feature type="domain" description="YARHG" evidence="3">
    <location>
        <begin position="230"/>
        <end position="310"/>
    </location>
</feature>
<feature type="chain" id="PRO_5038576660" evidence="2">
    <location>
        <begin position="24"/>
        <end position="311"/>
    </location>
</feature>
<accession>A0A4P8XT54</accession>
<keyword evidence="2" id="KW-0732">Signal</keyword>
<evidence type="ECO:0000313" key="4">
    <source>
        <dbReference type="EMBL" id="QCT06111.1"/>
    </source>
</evidence>
<reference evidence="4 5" key="1">
    <citation type="submission" date="2019-04" db="EMBL/GenBank/DDBJ databases">
        <authorList>
            <person name="Embree M."/>
            <person name="Gaffney J.R."/>
        </authorList>
    </citation>
    <scope>NUCLEOTIDE SEQUENCE [LARGE SCALE GENOMIC DNA]</scope>
    <source>
        <strain evidence="4 5">JE7A12</strain>
    </source>
</reference>
<organism evidence="4 5">
    <name type="scientific">Ruminococcus bovis</name>
    <dbReference type="NCBI Taxonomy" id="2564099"/>
    <lineage>
        <taxon>Bacteria</taxon>
        <taxon>Bacillati</taxon>
        <taxon>Bacillota</taxon>
        <taxon>Clostridia</taxon>
        <taxon>Eubacteriales</taxon>
        <taxon>Oscillospiraceae</taxon>
        <taxon>Ruminococcus</taxon>
    </lineage>
</organism>
<gene>
    <name evidence="4" type="ORF">E5Z56_01435</name>
</gene>
<feature type="region of interest" description="Disordered" evidence="1">
    <location>
        <begin position="202"/>
        <end position="224"/>
    </location>
</feature>
<feature type="compositionally biased region" description="Low complexity" evidence="1">
    <location>
        <begin position="202"/>
        <end position="219"/>
    </location>
</feature>
<dbReference type="AlphaFoldDB" id="A0A4P8XT54"/>
<dbReference type="Pfam" id="PF13308">
    <property type="entry name" value="YARHG"/>
    <property type="match status" value="1"/>
</dbReference>
<protein>
    <submittedName>
        <fullName evidence="4">YARHG domain-containing protein</fullName>
    </submittedName>
</protein>
<dbReference type="Gene3D" id="1.20.58.1690">
    <property type="match status" value="1"/>
</dbReference>
<sequence length="311" mass="34645">MKKFIPFLILTLTVVLTFCGCQNPLNYFSEEPTSTTTPTTEETTFQGNSEVVTLAKSSTEPSSSKEYNYHSDLLGATFVLPQTWENKYAVTEESNNYGGSSVTFYEKDNHSLDQSLGEIFTYNLFPTDEYKTGANFTEYGTVTIGDTTYYLVCTTPTEKKYSTKNKNMKKAYDALNKESDIQLICNSVVFDGGYPIDKNGASTTMASSSTDTTDPSATSVTKANRSSDNVGLVFPDISSRKLTSADLKGKSADDIQTAINDICALHGYNFTTDSIKKHYQQFSWYKPSGNYSESTFNDIEKYNYSFLQKAR</sequence>
<name>A0A4P8XT54_9FIRM</name>
<dbReference type="KEGG" id="ruj:E5Z56_01435"/>